<dbReference type="EC" id="3.4.16.4" evidence="4"/>
<dbReference type="Pfam" id="PF02113">
    <property type="entry name" value="Peptidase_S13"/>
    <property type="match status" value="2"/>
</dbReference>
<organism evidence="4 5">
    <name type="scientific">Actinacidiphila cocklensis</name>
    <dbReference type="NCBI Taxonomy" id="887465"/>
    <lineage>
        <taxon>Bacteria</taxon>
        <taxon>Bacillati</taxon>
        <taxon>Actinomycetota</taxon>
        <taxon>Actinomycetes</taxon>
        <taxon>Kitasatosporales</taxon>
        <taxon>Streptomycetaceae</taxon>
        <taxon>Actinacidiphila</taxon>
    </lineage>
</organism>
<feature type="compositionally biased region" description="Low complexity" evidence="3">
    <location>
        <begin position="46"/>
        <end position="56"/>
    </location>
</feature>
<evidence type="ECO:0000313" key="4">
    <source>
        <dbReference type="EMBL" id="CAG6393775.1"/>
    </source>
</evidence>
<gene>
    <name evidence="4" type="ORF">SCOCK_220029</name>
</gene>
<keyword evidence="4" id="KW-0645">Protease</keyword>
<comment type="caution">
    <text evidence="4">The sequence shown here is derived from an EMBL/GenBank/DDBJ whole genome shotgun (WGS) entry which is preliminary data.</text>
</comment>
<dbReference type="PRINTS" id="PR00922">
    <property type="entry name" value="DADACBPTASE3"/>
</dbReference>
<dbReference type="PANTHER" id="PTHR30023">
    <property type="entry name" value="D-ALANYL-D-ALANINE CARBOXYPEPTIDASE"/>
    <property type="match status" value="1"/>
</dbReference>
<evidence type="ECO:0000256" key="3">
    <source>
        <dbReference type="SAM" id="MobiDB-lite"/>
    </source>
</evidence>
<dbReference type="GO" id="GO:0009002">
    <property type="term" value="F:serine-type D-Ala-D-Ala carboxypeptidase activity"/>
    <property type="evidence" value="ECO:0007669"/>
    <property type="project" value="UniProtKB-EC"/>
</dbReference>
<evidence type="ECO:0000256" key="1">
    <source>
        <dbReference type="ARBA" id="ARBA00006096"/>
    </source>
</evidence>
<reference evidence="4" key="1">
    <citation type="submission" date="2021-05" db="EMBL/GenBank/DDBJ databases">
        <authorList>
            <person name="Arsene-Ploetze F."/>
        </authorList>
    </citation>
    <scope>NUCLEOTIDE SEQUENCE</scope>
    <source>
        <strain evidence="4">DSM 42138</strain>
    </source>
</reference>
<dbReference type="SUPFAM" id="SSF56601">
    <property type="entry name" value="beta-lactamase/transpeptidase-like"/>
    <property type="match status" value="1"/>
</dbReference>
<comment type="similarity">
    <text evidence="1">Belongs to the peptidase S13 family.</text>
</comment>
<dbReference type="PANTHER" id="PTHR30023:SF0">
    <property type="entry name" value="PENICILLIN-SENSITIVE CARBOXYPEPTIDASE A"/>
    <property type="match status" value="1"/>
</dbReference>
<sequence>MAISAAIGAVVAAGAVAAAGPWDGGQRKAERSLAAARDGHEAPVRSAATASPRPYAAPPAASAAPVLAAAGGGAPETAAALAARLGPLMASPGLGTVRTGAVIDVTTGKLLYAHRPSTASTPASTTKLATATAALGVLGGSRTLATSVVALGPGRIVLVGGGDPTLELDRLAADTAAALHARGTTSVRLGYDTSLYSGPVLHPIGYNENLAPVTALMVREGRLDASTGGPATRTTHPALSAATSFAALLRSHGITVAGGPAPARGAGGTRLAVHQSAPVSELVERMLTDSDNDLAEALARQVALASGHPASFAGGAKAIAAALRQYGVPLVHAVFADGSGLDHTDALSPATLTRILALAASPAHPELRPVLAGLPVAAFTGTLASRFAASPGAGVVRAKTGTLTGTNTIAGVTVTPAGRVLAFSFMTQGTTSADAAQAALDALASGVSRG</sequence>
<dbReference type="Gene3D" id="3.40.710.10">
    <property type="entry name" value="DD-peptidase/beta-lactamase superfamily"/>
    <property type="match status" value="2"/>
</dbReference>
<dbReference type="InterPro" id="IPR000667">
    <property type="entry name" value="Peptidase_S13"/>
</dbReference>
<feature type="region of interest" description="Disordered" evidence="3">
    <location>
        <begin position="35"/>
        <end position="56"/>
    </location>
</feature>
<dbReference type="InterPro" id="IPR012338">
    <property type="entry name" value="Beta-lactam/transpept-like"/>
</dbReference>
<keyword evidence="2 4" id="KW-0378">Hydrolase</keyword>
<protein>
    <submittedName>
        <fullName evidence="4">D-alanyl-D-alanine carboxypeptidase</fullName>
        <ecNumber evidence="4">3.4.16.4</ecNumber>
    </submittedName>
</protein>
<proteinExistence type="inferred from homology"/>
<dbReference type="GO" id="GO:0000270">
    <property type="term" value="P:peptidoglycan metabolic process"/>
    <property type="evidence" value="ECO:0007669"/>
    <property type="project" value="TreeGrafter"/>
</dbReference>
<name>A0A9W4DUG5_9ACTN</name>
<dbReference type="Proteomes" id="UP001152519">
    <property type="component" value="Unassembled WGS sequence"/>
</dbReference>
<dbReference type="RefSeq" id="WP_251489691.1">
    <property type="nucleotide sequence ID" value="NZ_CAJSLV010000051.1"/>
</dbReference>
<accession>A0A9W4DUG5</accession>
<dbReference type="NCBIfam" id="TIGR00666">
    <property type="entry name" value="PBP4"/>
    <property type="match status" value="1"/>
</dbReference>
<dbReference type="AlphaFoldDB" id="A0A9W4DUG5"/>
<evidence type="ECO:0000313" key="5">
    <source>
        <dbReference type="Proteomes" id="UP001152519"/>
    </source>
</evidence>
<evidence type="ECO:0000256" key="2">
    <source>
        <dbReference type="ARBA" id="ARBA00022801"/>
    </source>
</evidence>
<keyword evidence="5" id="KW-1185">Reference proteome</keyword>
<dbReference type="EMBL" id="CAJSLV010000051">
    <property type="protein sequence ID" value="CAG6393775.1"/>
    <property type="molecule type" value="Genomic_DNA"/>
</dbReference>
<dbReference type="GO" id="GO:0006508">
    <property type="term" value="P:proteolysis"/>
    <property type="evidence" value="ECO:0007669"/>
    <property type="project" value="InterPro"/>
</dbReference>
<keyword evidence="4" id="KW-0121">Carboxypeptidase</keyword>